<gene>
    <name evidence="2" type="ORF">B9J98_04115</name>
</gene>
<evidence type="ECO:0000313" key="2">
    <source>
        <dbReference type="EMBL" id="PUA32645.1"/>
    </source>
</evidence>
<sequence>MPTKAKRLGLSAPVATIILVVVAVAIAMLVGTLTQAKVGAFARSESIKVIEASAYYQPNGIYVVAKVKNDGSVDVNNVAVSAMFGTSTASVGTIGTLRVGAEGAVSGFVSLSGVGRGDMIVVEATGMAAGTSSPVRHATSVPVV</sequence>
<reference evidence="2 3" key="1">
    <citation type="submission" date="2017-04" db="EMBL/GenBank/DDBJ databases">
        <title>Draft Aigarchaeota genome from a New Zealand hot spring.</title>
        <authorList>
            <person name="Reysenbach A.-L."/>
            <person name="Donaho J.A."/>
            <person name="Gerhart J."/>
            <person name="Kelley J.F."/>
            <person name="Kouba K."/>
            <person name="Podar M."/>
            <person name="Stott M."/>
        </authorList>
    </citation>
    <scope>NUCLEOTIDE SEQUENCE [LARGE SCALE GENOMIC DNA]</scope>
    <source>
        <strain evidence="2">NZ13_MG1</strain>
    </source>
</reference>
<protein>
    <recommendedName>
        <fullName evidence="4">Archaeal Type IV pilin N-terminal domain-containing protein</fullName>
    </recommendedName>
</protein>
<organism evidence="2 3">
    <name type="scientific">Candidatus Terraquivivens tikiterensis</name>
    <dbReference type="NCBI Taxonomy" id="1980982"/>
    <lineage>
        <taxon>Archaea</taxon>
        <taxon>Nitrososphaerota</taxon>
        <taxon>Candidatus Wolframiiraptoraceae</taxon>
        <taxon>Candidatus Terraquivivens</taxon>
    </lineage>
</organism>
<comment type="caution">
    <text evidence="2">The sequence shown here is derived from an EMBL/GenBank/DDBJ whole genome shotgun (WGS) entry which is preliminary data.</text>
</comment>
<name>A0A2R7Y531_9ARCH</name>
<keyword evidence="1" id="KW-0812">Transmembrane</keyword>
<feature type="transmembrane region" description="Helical" evidence="1">
    <location>
        <begin position="12"/>
        <end position="33"/>
    </location>
</feature>
<evidence type="ECO:0000256" key="1">
    <source>
        <dbReference type="SAM" id="Phobius"/>
    </source>
</evidence>
<evidence type="ECO:0008006" key="4">
    <source>
        <dbReference type="Google" id="ProtNLM"/>
    </source>
</evidence>
<dbReference type="AlphaFoldDB" id="A0A2R7Y531"/>
<dbReference type="EMBL" id="NDWU01000008">
    <property type="protein sequence ID" value="PUA32645.1"/>
    <property type="molecule type" value="Genomic_DNA"/>
</dbReference>
<keyword evidence="1" id="KW-0472">Membrane</keyword>
<evidence type="ECO:0000313" key="3">
    <source>
        <dbReference type="Proteomes" id="UP000244066"/>
    </source>
</evidence>
<accession>A0A2R7Y531</accession>
<keyword evidence="1" id="KW-1133">Transmembrane helix</keyword>
<proteinExistence type="predicted"/>
<dbReference type="Proteomes" id="UP000244066">
    <property type="component" value="Unassembled WGS sequence"/>
</dbReference>